<keyword evidence="2" id="KW-0963">Cytoplasm</keyword>
<proteinExistence type="inferred from homology"/>
<sequence length="132" mass="14081">MPNRIPDTEPQAADVNADVALANVLSVALHSLDEMKAEDIVQLDLTGKTSLADAMIIASGRSNRHVGSIAEKLIEDLKAAGVKGIKDEGFPSCDWVLVDAGDLIIHIFRPEVRVFYNLEKMWGAAPAAGTAS</sequence>
<dbReference type="GO" id="GO:0043023">
    <property type="term" value="F:ribosomal large subunit binding"/>
    <property type="evidence" value="ECO:0007669"/>
    <property type="project" value="TreeGrafter"/>
</dbReference>
<dbReference type="InterPro" id="IPR043519">
    <property type="entry name" value="NT_sf"/>
</dbReference>
<protein>
    <recommendedName>
        <fullName evidence="2">Ribosomal silencing factor RsfS</fullName>
    </recommendedName>
</protein>
<dbReference type="Pfam" id="PF02410">
    <property type="entry name" value="RsfS"/>
    <property type="match status" value="1"/>
</dbReference>
<dbReference type="PANTHER" id="PTHR21043">
    <property type="entry name" value="IOJAP SUPERFAMILY ORTHOLOG"/>
    <property type="match status" value="1"/>
</dbReference>
<reference evidence="3 4" key="1">
    <citation type="submission" date="2019-03" db="EMBL/GenBank/DDBJ databases">
        <title>Genomic Encyclopedia of Type Strains, Phase IV (KMG-IV): sequencing the most valuable type-strain genomes for metagenomic binning, comparative biology and taxonomic classification.</title>
        <authorList>
            <person name="Goeker M."/>
        </authorList>
    </citation>
    <scope>NUCLEOTIDE SEQUENCE [LARGE SCALE GENOMIC DNA]</scope>
    <source>
        <strain evidence="3 4">DSM 22958</strain>
    </source>
</reference>
<dbReference type="SUPFAM" id="SSF81301">
    <property type="entry name" value="Nucleotidyltransferase"/>
    <property type="match status" value="1"/>
</dbReference>
<comment type="similarity">
    <text evidence="1 2">Belongs to the Iojap/RsfS family.</text>
</comment>
<keyword evidence="4" id="KW-1185">Reference proteome</keyword>
<dbReference type="OrthoDB" id="9793681at2"/>
<dbReference type="AlphaFoldDB" id="A0A4R2GQB6"/>
<dbReference type="PANTHER" id="PTHR21043:SF0">
    <property type="entry name" value="MITOCHONDRIAL ASSEMBLY OF RIBOSOMAL LARGE SUBUNIT PROTEIN 1"/>
    <property type="match status" value="1"/>
</dbReference>
<dbReference type="InterPro" id="IPR004394">
    <property type="entry name" value="Iojap/RsfS/C7orf30"/>
</dbReference>
<keyword evidence="2" id="KW-0810">Translation regulation</keyword>
<evidence type="ECO:0000256" key="1">
    <source>
        <dbReference type="ARBA" id="ARBA00010574"/>
    </source>
</evidence>
<evidence type="ECO:0000313" key="3">
    <source>
        <dbReference type="EMBL" id="TCO10169.1"/>
    </source>
</evidence>
<dbReference type="EMBL" id="SLWL01000015">
    <property type="protein sequence ID" value="TCO10169.1"/>
    <property type="molecule type" value="Genomic_DNA"/>
</dbReference>
<dbReference type="RefSeq" id="WP_132009845.1">
    <property type="nucleotide sequence ID" value="NZ_JBHUNN010000002.1"/>
</dbReference>
<comment type="subunit">
    <text evidence="2">Interacts with ribosomal protein uL14 (rplN).</text>
</comment>
<comment type="caution">
    <text evidence="3">The sequence shown here is derived from an EMBL/GenBank/DDBJ whole genome shotgun (WGS) entry which is preliminary data.</text>
</comment>
<accession>A0A4R2GQB6</accession>
<dbReference type="GO" id="GO:0042256">
    <property type="term" value="P:cytosolic ribosome assembly"/>
    <property type="evidence" value="ECO:0007669"/>
    <property type="project" value="UniProtKB-UniRule"/>
</dbReference>
<comment type="function">
    <text evidence="2">Functions as a ribosomal silencing factor. Interacts with ribosomal protein uL14 (rplN), blocking formation of intersubunit bridge B8. Prevents association of the 30S and 50S ribosomal subunits and the formation of functional ribosomes, thus repressing translation.</text>
</comment>
<dbReference type="GO" id="GO:0005737">
    <property type="term" value="C:cytoplasm"/>
    <property type="evidence" value="ECO:0007669"/>
    <property type="project" value="UniProtKB-SubCell"/>
</dbReference>
<organism evidence="3 4">
    <name type="scientific">Camelimonas lactis</name>
    <dbReference type="NCBI Taxonomy" id="659006"/>
    <lineage>
        <taxon>Bacteria</taxon>
        <taxon>Pseudomonadati</taxon>
        <taxon>Pseudomonadota</taxon>
        <taxon>Alphaproteobacteria</taxon>
        <taxon>Hyphomicrobiales</taxon>
        <taxon>Chelatococcaceae</taxon>
        <taxon>Camelimonas</taxon>
    </lineage>
</organism>
<dbReference type="HAMAP" id="MF_01477">
    <property type="entry name" value="Iojap_RsfS"/>
    <property type="match status" value="1"/>
</dbReference>
<dbReference type="GO" id="GO:0090071">
    <property type="term" value="P:negative regulation of ribosome biogenesis"/>
    <property type="evidence" value="ECO:0007669"/>
    <property type="project" value="UniProtKB-UniRule"/>
</dbReference>
<gene>
    <name evidence="2" type="primary">rsfS</name>
    <name evidence="3" type="ORF">EV666_11542</name>
</gene>
<dbReference type="GO" id="GO:0017148">
    <property type="term" value="P:negative regulation of translation"/>
    <property type="evidence" value="ECO:0007669"/>
    <property type="project" value="UniProtKB-UniRule"/>
</dbReference>
<evidence type="ECO:0000256" key="2">
    <source>
        <dbReference type="HAMAP-Rule" id="MF_01477"/>
    </source>
</evidence>
<dbReference type="Proteomes" id="UP000294881">
    <property type="component" value="Unassembled WGS sequence"/>
</dbReference>
<name>A0A4R2GQB6_9HYPH</name>
<comment type="subcellular location">
    <subcellularLocation>
        <location evidence="2">Cytoplasm</location>
    </subcellularLocation>
</comment>
<keyword evidence="2" id="KW-0678">Repressor</keyword>
<evidence type="ECO:0000313" key="4">
    <source>
        <dbReference type="Proteomes" id="UP000294881"/>
    </source>
</evidence>
<dbReference type="Gene3D" id="3.30.460.10">
    <property type="entry name" value="Beta Polymerase, domain 2"/>
    <property type="match status" value="1"/>
</dbReference>
<dbReference type="NCBIfam" id="TIGR00090">
    <property type="entry name" value="rsfS_iojap_ybeB"/>
    <property type="match status" value="1"/>
</dbReference>